<reference evidence="13" key="1">
    <citation type="submission" date="2024-06" db="EMBL/GenBank/DDBJ databases">
        <title>Multi-omics analyses provide insights into the biosynthesis of the anticancer antibiotic pleurotin in Hohenbuehelia grisea.</title>
        <authorList>
            <person name="Weaver J.A."/>
            <person name="Alberti F."/>
        </authorList>
    </citation>
    <scope>NUCLEOTIDE SEQUENCE [LARGE SCALE GENOMIC DNA]</scope>
    <source>
        <strain evidence="13">T-177</strain>
    </source>
</reference>
<dbReference type="Gene3D" id="3.30.200.20">
    <property type="entry name" value="Phosphorylase Kinase, domain 1"/>
    <property type="match status" value="1"/>
</dbReference>
<dbReference type="PROSITE" id="PS50011">
    <property type="entry name" value="PROTEIN_KINASE_DOM"/>
    <property type="match status" value="1"/>
</dbReference>
<evidence type="ECO:0000256" key="9">
    <source>
        <dbReference type="PROSITE-ProRule" id="PRU10141"/>
    </source>
</evidence>
<dbReference type="InterPro" id="IPR008271">
    <property type="entry name" value="Ser/Thr_kinase_AS"/>
</dbReference>
<evidence type="ECO:0000256" key="5">
    <source>
        <dbReference type="ARBA" id="ARBA00022777"/>
    </source>
</evidence>
<keyword evidence="4 9" id="KW-0547">Nucleotide-binding</keyword>
<evidence type="ECO:0000256" key="8">
    <source>
        <dbReference type="ARBA" id="ARBA00048679"/>
    </source>
</evidence>
<dbReference type="InterPro" id="IPR051334">
    <property type="entry name" value="SRPK"/>
</dbReference>
<feature type="binding site" evidence="9">
    <location>
        <position position="92"/>
    </location>
    <ligand>
        <name>ATP</name>
        <dbReference type="ChEBI" id="CHEBI:30616"/>
    </ligand>
</feature>
<comment type="similarity">
    <text evidence="10">Belongs to the protein kinase superfamily.</text>
</comment>
<dbReference type="InterPro" id="IPR017441">
    <property type="entry name" value="Protein_kinase_ATP_BS"/>
</dbReference>
<feature type="domain" description="Protein kinase" evidence="11">
    <location>
        <begin position="63"/>
        <end position="389"/>
    </location>
</feature>
<evidence type="ECO:0000313" key="12">
    <source>
        <dbReference type="EMBL" id="KAL0954424.1"/>
    </source>
</evidence>
<comment type="catalytic activity">
    <reaction evidence="7">
        <text>L-threonyl-[protein] + ATP = O-phospho-L-threonyl-[protein] + ADP + H(+)</text>
        <dbReference type="Rhea" id="RHEA:46608"/>
        <dbReference type="Rhea" id="RHEA-COMP:11060"/>
        <dbReference type="Rhea" id="RHEA-COMP:11605"/>
        <dbReference type="ChEBI" id="CHEBI:15378"/>
        <dbReference type="ChEBI" id="CHEBI:30013"/>
        <dbReference type="ChEBI" id="CHEBI:30616"/>
        <dbReference type="ChEBI" id="CHEBI:61977"/>
        <dbReference type="ChEBI" id="CHEBI:456216"/>
        <dbReference type="EC" id="2.7.11.1"/>
    </reaction>
</comment>
<evidence type="ECO:0000256" key="6">
    <source>
        <dbReference type="ARBA" id="ARBA00022840"/>
    </source>
</evidence>
<keyword evidence="2 10" id="KW-0723">Serine/threonine-protein kinase</keyword>
<dbReference type="PROSITE" id="PS00107">
    <property type="entry name" value="PROTEIN_KINASE_ATP"/>
    <property type="match status" value="1"/>
</dbReference>
<keyword evidence="6 9" id="KW-0067">ATP-binding</keyword>
<dbReference type="SUPFAM" id="SSF56112">
    <property type="entry name" value="Protein kinase-like (PK-like)"/>
    <property type="match status" value="1"/>
</dbReference>
<evidence type="ECO:0000256" key="7">
    <source>
        <dbReference type="ARBA" id="ARBA00047899"/>
    </source>
</evidence>
<comment type="catalytic activity">
    <reaction evidence="8">
        <text>L-seryl-[protein] + ATP = O-phospho-L-seryl-[protein] + ADP + H(+)</text>
        <dbReference type="Rhea" id="RHEA:17989"/>
        <dbReference type="Rhea" id="RHEA-COMP:9863"/>
        <dbReference type="Rhea" id="RHEA-COMP:11604"/>
        <dbReference type="ChEBI" id="CHEBI:15378"/>
        <dbReference type="ChEBI" id="CHEBI:29999"/>
        <dbReference type="ChEBI" id="CHEBI:30616"/>
        <dbReference type="ChEBI" id="CHEBI:83421"/>
        <dbReference type="ChEBI" id="CHEBI:456216"/>
        <dbReference type="EC" id="2.7.11.1"/>
    </reaction>
</comment>
<evidence type="ECO:0000259" key="11">
    <source>
        <dbReference type="PROSITE" id="PS50011"/>
    </source>
</evidence>
<keyword evidence="13" id="KW-1185">Reference proteome</keyword>
<proteinExistence type="inferred from homology"/>
<dbReference type="PANTHER" id="PTHR47634:SF9">
    <property type="entry name" value="PROTEIN KINASE DOMAIN-CONTAINING PROTEIN-RELATED"/>
    <property type="match status" value="1"/>
</dbReference>
<dbReference type="Gene3D" id="1.10.510.10">
    <property type="entry name" value="Transferase(Phosphotransferase) domain 1"/>
    <property type="match status" value="1"/>
</dbReference>
<evidence type="ECO:0000256" key="4">
    <source>
        <dbReference type="ARBA" id="ARBA00022741"/>
    </source>
</evidence>
<evidence type="ECO:0000256" key="10">
    <source>
        <dbReference type="RuleBase" id="RU000304"/>
    </source>
</evidence>
<protein>
    <recommendedName>
        <fullName evidence="1">non-specific serine/threonine protein kinase</fullName>
        <ecNumber evidence="1">2.7.11.1</ecNumber>
    </recommendedName>
</protein>
<sequence length="393" mass="43747">MIRFFHPLKRTLTSSRTLATSSAALTMAPLFSIDRKVMDEPLVRYKPGGYHPVAVGETYSNRYEVVKKIGWGVTSTVWLVHDTYVQRQSVMKVLVSDLVQNQSGFDELGVLKTIGSKDPQAAGREHIVQLLDNFTHDGPNGSHTCLILEPMGVSTLDFYRATRGPMPLDVVKRISKHILEALQYLHEDCEIIHTDLKGDNIMMTCASSQSSASILPVTAEDLLTQSFKLSDFGSANYMSNRAAPLIQPAALRCPEVIVGAEWTSKADIWNFGCLMYEFSRGAVLFDPFWQNEKSGMNAPQTHLAQIIGLAGEFPLHMITEGEFASRYFDAQGSLLLGRGKYNVRLQDLLAPANHPLDELPLLVDFLSRTLVIDPAERWSASELLGHPWLEDVI</sequence>
<evidence type="ECO:0000313" key="13">
    <source>
        <dbReference type="Proteomes" id="UP001556367"/>
    </source>
</evidence>
<comment type="caution">
    <text evidence="12">The sequence shown here is derived from an EMBL/GenBank/DDBJ whole genome shotgun (WGS) entry which is preliminary data.</text>
</comment>
<dbReference type="PANTHER" id="PTHR47634">
    <property type="entry name" value="PROTEIN KINASE DOMAIN-CONTAINING PROTEIN-RELATED"/>
    <property type="match status" value="1"/>
</dbReference>
<dbReference type="Proteomes" id="UP001556367">
    <property type="component" value="Unassembled WGS sequence"/>
</dbReference>
<keyword evidence="3" id="KW-0808">Transferase</keyword>
<keyword evidence="5" id="KW-0418">Kinase</keyword>
<evidence type="ECO:0000256" key="1">
    <source>
        <dbReference type="ARBA" id="ARBA00012513"/>
    </source>
</evidence>
<evidence type="ECO:0000256" key="3">
    <source>
        <dbReference type="ARBA" id="ARBA00022679"/>
    </source>
</evidence>
<dbReference type="PROSITE" id="PS00108">
    <property type="entry name" value="PROTEIN_KINASE_ST"/>
    <property type="match status" value="1"/>
</dbReference>
<organism evidence="12 13">
    <name type="scientific">Hohenbuehelia grisea</name>
    <dbReference type="NCBI Taxonomy" id="104357"/>
    <lineage>
        <taxon>Eukaryota</taxon>
        <taxon>Fungi</taxon>
        <taxon>Dikarya</taxon>
        <taxon>Basidiomycota</taxon>
        <taxon>Agaricomycotina</taxon>
        <taxon>Agaricomycetes</taxon>
        <taxon>Agaricomycetidae</taxon>
        <taxon>Agaricales</taxon>
        <taxon>Pleurotineae</taxon>
        <taxon>Pleurotaceae</taxon>
        <taxon>Hohenbuehelia</taxon>
    </lineage>
</organism>
<dbReference type="EC" id="2.7.11.1" evidence="1"/>
<dbReference type="InterPro" id="IPR011009">
    <property type="entry name" value="Kinase-like_dom_sf"/>
</dbReference>
<dbReference type="InterPro" id="IPR000719">
    <property type="entry name" value="Prot_kinase_dom"/>
</dbReference>
<accession>A0ABR3JFC9</accession>
<evidence type="ECO:0000256" key="2">
    <source>
        <dbReference type="ARBA" id="ARBA00022527"/>
    </source>
</evidence>
<gene>
    <name evidence="12" type="ORF">HGRIS_003410</name>
</gene>
<dbReference type="SMART" id="SM00220">
    <property type="entry name" value="S_TKc"/>
    <property type="match status" value="1"/>
</dbReference>
<dbReference type="EMBL" id="JASNQZ010000007">
    <property type="protein sequence ID" value="KAL0954424.1"/>
    <property type="molecule type" value="Genomic_DNA"/>
</dbReference>
<name>A0ABR3JFC9_9AGAR</name>
<dbReference type="Pfam" id="PF00069">
    <property type="entry name" value="Pkinase"/>
    <property type="match status" value="1"/>
</dbReference>